<protein>
    <submittedName>
        <fullName evidence="1">Uncharacterized protein</fullName>
    </submittedName>
</protein>
<sequence>MTTIELHFFEAAVRFFREQSNQKIDWEQRRFQAASLILAGMCSNYAHPIPTISTTEDAVRIADHLIKILSDSNRTLKCAK</sequence>
<dbReference type="EMBL" id="VULT01000044">
    <property type="protein sequence ID" value="MSS18799.1"/>
    <property type="molecule type" value="Genomic_DNA"/>
</dbReference>
<reference evidence="1 2" key="1">
    <citation type="submission" date="2019-08" db="EMBL/GenBank/DDBJ databases">
        <title>In-depth cultivation of the pig gut microbiome towards novel bacterial diversity and tailored functional studies.</title>
        <authorList>
            <person name="Wylensek D."/>
            <person name="Hitch T.C.A."/>
            <person name="Clavel T."/>
        </authorList>
    </citation>
    <scope>NUCLEOTIDE SEQUENCE [LARGE SCALE GENOMIC DNA]</scope>
    <source>
        <strain evidence="1 2">Oil-RF-744-WCA-WT-10</strain>
    </source>
</reference>
<gene>
    <name evidence="1" type="ORF">FYJ29_13690</name>
</gene>
<comment type="caution">
    <text evidence="1">The sequence shown here is derived from an EMBL/GenBank/DDBJ whole genome shotgun (WGS) entry which is preliminary data.</text>
</comment>
<dbReference type="Proteomes" id="UP000483362">
    <property type="component" value="Unassembled WGS sequence"/>
</dbReference>
<dbReference type="RefSeq" id="WP_154328203.1">
    <property type="nucleotide sequence ID" value="NZ_CP045696.1"/>
</dbReference>
<accession>A0A6L5XGZ8</accession>
<keyword evidence="2" id="KW-1185">Reference proteome</keyword>
<dbReference type="AlphaFoldDB" id="A0A6L5XGZ8"/>
<organism evidence="1 2">
    <name type="scientific">Sodaliphilus pleomorphus</name>
    <dbReference type="NCBI Taxonomy" id="2606626"/>
    <lineage>
        <taxon>Bacteria</taxon>
        <taxon>Pseudomonadati</taxon>
        <taxon>Bacteroidota</taxon>
        <taxon>Bacteroidia</taxon>
        <taxon>Bacteroidales</taxon>
        <taxon>Muribaculaceae</taxon>
        <taxon>Sodaliphilus</taxon>
    </lineage>
</organism>
<evidence type="ECO:0000313" key="1">
    <source>
        <dbReference type="EMBL" id="MSS18799.1"/>
    </source>
</evidence>
<evidence type="ECO:0000313" key="2">
    <source>
        <dbReference type="Proteomes" id="UP000483362"/>
    </source>
</evidence>
<proteinExistence type="predicted"/>
<name>A0A6L5XGZ8_9BACT</name>